<keyword evidence="18" id="KW-0325">Glycoprotein</keyword>
<evidence type="ECO:0000256" key="13">
    <source>
        <dbReference type="ARBA" id="ARBA00022777"/>
    </source>
</evidence>
<evidence type="ECO:0000259" key="24">
    <source>
        <dbReference type="PROSITE" id="PS50011"/>
    </source>
</evidence>
<dbReference type="InterPro" id="IPR000719">
    <property type="entry name" value="Prot_kinase_dom"/>
</dbReference>
<comment type="catalytic activity">
    <reaction evidence="19">
        <text>L-threonyl-[protein] + ATP = O-phospho-L-threonyl-[protein] + ADP + H(+)</text>
        <dbReference type="Rhea" id="RHEA:46608"/>
        <dbReference type="Rhea" id="RHEA-COMP:11060"/>
        <dbReference type="Rhea" id="RHEA-COMP:11605"/>
        <dbReference type="ChEBI" id="CHEBI:15378"/>
        <dbReference type="ChEBI" id="CHEBI:30013"/>
        <dbReference type="ChEBI" id="CHEBI:30616"/>
        <dbReference type="ChEBI" id="CHEBI:61977"/>
        <dbReference type="ChEBI" id="CHEBI:456216"/>
        <dbReference type="EC" id="2.7.11.1"/>
    </reaction>
</comment>
<dbReference type="Pfam" id="PF00560">
    <property type="entry name" value="LRR_1"/>
    <property type="match status" value="5"/>
</dbReference>
<dbReference type="Pfam" id="PF08263">
    <property type="entry name" value="LRRNT_2"/>
    <property type="match status" value="1"/>
</dbReference>
<reference evidence="25" key="2">
    <citation type="submission" date="2023-06" db="EMBL/GenBank/DDBJ databases">
        <authorList>
            <person name="Ma L."/>
            <person name="Liu K.-W."/>
            <person name="Li Z."/>
            <person name="Hsiao Y.-Y."/>
            <person name="Qi Y."/>
            <person name="Fu T."/>
            <person name="Tang G."/>
            <person name="Zhang D."/>
            <person name="Sun W.-H."/>
            <person name="Liu D.-K."/>
            <person name="Li Y."/>
            <person name="Chen G.-Z."/>
            <person name="Liu X.-D."/>
            <person name="Liao X.-Y."/>
            <person name="Jiang Y.-T."/>
            <person name="Yu X."/>
            <person name="Hao Y."/>
            <person name="Huang J."/>
            <person name="Zhao X.-W."/>
            <person name="Ke S."/>
            <person name="Chen Y.-Y."/>
            <person name="Wu W.-L."/>
            <person name="Hsu J.-L."/>
            <person name="Lin Y.-F."/>
            <person name="Huang M.-D."/>
            <person name="Li C.-Y."/>
            <person name="Huang L."/>
            <person name="Wang Z.-W."/>
            <person name="Zhao X."/>
            <person name="Zhong W.-Y."/>
            <person name="Peng D.-H."/>
            <person name="Ahmad S."/>
            <person name="Lan S."/>
            <person name="Zhang J.-S."/>
            <person name="Tsai W.-C."/>
            <person name="Van De Peer Y."/>
            <person name="Liu Z.-J."/>
        </authorList>
    </citation>
    <scope>NUCLEOTIDE SEQUENCE</scope>
    <source>
        <strain evidence="25">CP</strain>
        <tissue evidence="25">Leaves</tissue>
    </source>
</reference>
<comment type="similarity">
    <text evidence="2">Belongs to the protein kinase superfamily. Ser/Thr protein kinase family.</text>
</comment>
<feature type="signal peptide" evidence="23">
    <location>
        <begin position="1"/>
        <end position="26"/>
    </location>
</feature>
<dbReference type="SMART" id="SM00369">
    <property type="entry name" value="LRR_TYP"/>
    <property type="match status" value="5"/>
</dbReference>
<comment type="caution">
    <text evidence="25">The sequence shown here is derived from an EMBL/GenBank/DDBJ whole genome shotgun (WGS) entry which is preliminary data.</text>
</comment>
<feature type="chain" id="PRO_5043877521" description="non-specific serine/threonine protein kinase" evidence="23">
    <location>
        <begin position="27"/>
        <end position="1010"/>
    </location>
</feature>
<comment type="subcellular location">
    <subcellularLocation>
        <location evidence="1">Cell membrane</location>
        <topology evidence="1">Single-pass type I membrane protein</topology>
    </subcellularLocation>
</comment>
<dbReference type="Gene3D" id="3.80.10.10">
    <property type="entry name" value="Ribonuclease Inhibitor"/>
    <property type="match status" value="3"/>
</dbReference>
<keyword evidence="8" id="KW-0808">Transferase</keyword>
<dbReference type="PROSITE" id="PS50011">
    <property type="entry name" value="PROTEIN_KINASE_DOM"/>
    <property type="match status" value="1"/>
</dbReference>
<keyword evidence="11" id="KW-0677">Repeat</keyword>
<keyword evidence="14 21" id="KW-0067">ATP-binding</keyword>
<feature type="transmembrane region" description="Helical" evidence="22">
    <location>
        <begin position="647"/>
        <end position="669"/>
    </location>
</feature>
<dbReference type="EMBL" id="JAUJYO010000013">
    <property type="protein sequence ID" value="KAK1301157.1"/>
    <property type="molecule type" value="Genomic_DNA"/>
</dbReference>
<evidence type="ECO:0000256" key="21">
    <source>
        <dbReference type="PROSITE-ProRule" id="PRU10141"/>
    </source>
</evidence>
<keyword evidence="12 21" id="KW-0547">Nucleotide-binding</keyword>
<dbReference type="GO" id="GO:0009791">
    <property type="term" value="P:post-embryonic development"/>
    <property type="evidence" value="ECO:0007669"/>
    <property type="project" value="UniProtKB-ARBA"/>
</dbReference>
<evidence type="ECO:0000256" key="15">
    <source>
        <dbReference type="ARBA" id="ARBA00022989"/>
    </source>
</evidence>
<dbReference type="GO" id="GO:0005886">
    <property type="term" value="C:plasma membrane"/>
    <property type="evidence" value="ECO:0007669"/>
    <property type="project" value="UniProtKB-SubCell"/>
</dbReference>
<dbReference type="EC" id="2.7.11.1" evidence="3"/>
<dbReference type="Pfam" id="PF13855">
    <property type="entry name" value="LRR_8"/>
    <property type="match status" value="1"/>
</dbReference>
<dbReference type="InterPro" id="IPR001611">
    <property type="entry name" value="Leu-rich_rpt"/>
</dbReference>
<dbReference type="FunFam" id="3.80.10.10:FF:000453">
    <property type="entry name" value="Leucine-rich receptor-like protein kinase family protein"/>
    <property type="match status" value="1"/>
</dbReference>
<reference evidence="25" key="1">
    <citation type="journal article" date="2023" name="Nat. Commun.">
        <title>Diploid and tetraploid genomes of Acorus and the evolution of monocots.</title>
        <authorList>
            <person name="Ma L."/>
            <person name="Liu K.W."/>
            <person name="Li Z."/>
            <person name="Hsiao Y.Y."/>
            <person name="Qi Y."/>
            <person name="Fu T."/>
            <person name="Tang G.D."/>
            <person name="Zhang D."/>
            <person name="Sun W.H."/>
            <person name="Liu D.K."/>
            <person name="Li Y."/>
            <person name="Chen G.Z."/>
            <person name="Liu X.D."/>
            <person name="Liao X.Y."/>
            <person name="Jiang Y.T."/>
            <person name="Yu X."/>
            <person name="Hao Y."/>
            <person name="Huang J."/>
            <person name="Zhao X.W."/>
            <person name="Ke S."/>
            <person name="Chen Y.Y."/>
            <person name="Wu W.L."/>
            <person name="Hsu J.L."/>
            <person name="Lin Y.F."/>
            <person name="Huang M.D."/>
            <person name="Li C.Y."/>
            <person name="Huang L."/>
            <person name="Wang Z.W."/>
            <person name="Zhao X."/>
            <person name="Zhong W.Y."/>
            <person name="Peng D.H."/>
            <person name="Ahmad S."/>
            <person name="Lan S."/>
            <person name="Zhang J.S."/>
            <person name="Tsai W.C."/>
            <person name="Van de Peer Y."/>
            <person name="Liu Z.J."/>
        </authorList>
    </citation>
    <scope>NUCLEOTIDE SEQUENCE</scope>
    <source>
        <strain evidence="25">CP</strain>
    </source>
</reference>
<dbReference type="GO" id="GO:0033612">
    <property type="term" value="F:receptor serine/threonine kinase binding"/>
    <property type="evidence" value="ECO:0007669"/>
    <property type="project" value="TreeGrafter"/>
</dbReference>
<organism evidence="25 26">
    <name type="scientific">Acorus calamus</name>
    <name type="common">Sweet flag</name>
    <dbReference type="NCBI Taxonomy" id="4465"/>
    <lineage>
        <taxon>Eukaryota</taxon>
        <taxon>Viridiplantae</taxon>
        <taxon>Streptophyta</taxon>
        <taxon>Embryophyta</taxon>
        <taxon>Tracheophyta</taxon>
        <taxon>Spermatophyta</taxon>
        <taxon>Magnoliopsida</taxon>
        <taxon>Liliopsida</taxon>
        <taxon>Acoraceae</taxon>
        <taxon>Acorus</taxon>
    </lineage>
</organism>
<dbReference type="InterPro" id="IPR050647">
    <property type="entry name" value="Plant_LRR-RLKs"/>
</dbReference>
<keyword evidence="13 25" id="KW-0418">Kinase</keyword>
<dbReference type="Proteomes" id="UP001180020">
    <property type="component" value="Unassembled WGS sequence"/>
</dbReference>
<evidence type="ECO:0000256" key="9">
    <source>
        <dbReference type="ARBA" id="ARBA00022692"/>
    </source>
</evidence>
<dbReference type="FunFam" id="1.10.510.10:FF:000417">
    <property type="entry name" value="Leucine-rich repeat receptor-like protein kinase"/>
    <property type="match status" value="1"/>
</dbReference>
<keyword evidence="16 22" id="KW-0472">Membrane</keyword>
<evidence type="ECO:0000256" key="2">
    <source>
        <dbReference type="ARBA" id="ARBA00008684"/>
    </source>
</evidence>
<dbReference type="SUPFAM" id="SSF56112">
    <property type="entry name" value="Protein kinase-like (PK-like)"/>
    <property type="match status" value="1"/>
</dbReference>
<feature type="domain" description="Protein kinase" evidence="24">
    <location>
        <begin position="705"/>
        <end position="1004"/>
    </location>
</feature>
<evidence type="ECO:0000256" key="20">
    <source>
        <dbReference type="ARBA" id="ARBA00048679"/>
    </source>
</evidence>
<dbReference type="InterPro" id="IPR003591">
    <property type="entry name" value="Leu-rich_rpt_typical-subtyp"/>
</dbReference>
<dbReference type="InterPro" id="IPR011009">
    <property type="entry name" value="Kinase-like_dom_sf"/>
</dbReference>
<dbReference type="SMART" id="SM00220">
    <property type="entry name" value="S_TKc"/>
    <property type="match status" value="1"/>
</dbReference>
<dbReference type="PANTHER" id="PTHR48056">
    <property type="entry name" value="LRR RECEPTOR-LIKE SERINE/THREONINE-PROTEIN KINASE-RELATED"/>
    <property type="match status" value="1"/>
</dbReference>
<evidence type="ECO:0000256" key="16">
    <source>
        <dbReference type="ARBA" id="ARBA00023136"/>
    </source>
</evidence>
<accession>A0AAV9DJV2</accession>
<dbReference type="PANTHER" id="PTHR48056:SF35">
    <property type="entry name" value="LRR RECEPTOR-LIKE SERINE_THREONINE-PROTEIN KINASE HSL2"/>
    <property type="match status" value="1"/>
</dbReference>
<dbReference type="GO" id="GO:0051707">
    <property type="term" value="P:response to other organism"/>
    <property type="evidence" value="ECO:0007669"/>
    <property type="project" value="UniProtKB-ARBA"/>
</dbReference>
<evidence type="ECO:0000256" key="19">
    <source>
        <dbReference type="ARBA" id="ARBA00047899"/>
    </source>
</evidence>
<dbReference type="AlphaFoldDB" id="A0AAV9DJV2"/>
<dbReference type="InterPro" id="IPR032675">
    <property type="entry name" value="LRR_dom_sf"/>
</dbReference>
<evidence type="ECO:0000256" key="7">
    <source>
        <dbReference type="ARBA" id="ARBA00022614"/>
    </source>
</evidence>
<dbReference type="GO" id="GO:0006952">
    <property type="term" value="P:defense response"/>
    <property type="evidence" value="ECO:0007669"/>
    <property type="project" value="UniProtKB-ARBA"/>
</dbReference>
<keyword evidence="17 25" id="KW-0675">Receptor</keyword>
<dbReference type="Gene3D" id="3.30.200.20">
    <property type="entry name" value="Phosphorylase Kinase, domain 1"/>
    <property type="match status" value="1"/>
</dbReference>
<dbReference type="GO" id="GO:0005524">
    <property type="term" value="F:ATP binding"/>
    <property type="evidence" value="ECO:0007669"/>
    <property type="project" value="UniProtKB-UniRule"/>
</dbReference>
<keyword evidence="26" id="KW-1185">Reference proteome</keyword>
<evidence type="ECO:0000256" key="17">
    <source>
        <dbReference type="ARBA" id="ARBA00023170"/>
    </source>
</evidence>
<keyword evidence="15 22" id="KW-1133">Transmembrane helix</keyword>
<keyword evidence="6" id="KW-0597">Phosphoprotein</keyword>
<evidence type="ECO:0000256" key="10">
    <source>
        <dbReference type="ARBA" id="ARBA00022729"/>
    </source>
</evidence>
<evidence type="ECO:0000256" key="6">
    <source>
        <dbReference type="ARBA" id="ARBA00022553"/>
    </source>
</evidence>
<evidence type="ECO:0000256" key="12">
    <source>
        <dbReference type="ARBA" id="ARBA00022741"/>
    </source>
</evidence>
<dbReference type="PROSITE" id="PS00107">
    <property type="entry name" value="PROTEIN_KINASE_ATP"/>
    <property type="match status" value="1"/>
</dbReference>
<evidence type="ECO:0000256" key="8">
    <source>
        <dbReference type="ARBA" id="ARBA00022679"/>
    </source>
</evidence>
<evidence type="ECO:0000256" key="5">
    <source>
        <dbReference type="ARBA" id="ARBA00022527"/>
    </source>
</evidence>
<dbReference type="FunFam" id="3.80.10.10:FF:000215">
    <property type="entry name" value="Receptor-like protein kinase HSL1"/>
    <property type="match status" value="1"/>
</dbReference>
<dbReference type="InterPro" id="IPR008271">
    <property type="entry name" value="Ser/Thr_kinase_AS"/>
</dbReference>
<evidence type="ECO:0000256" key="18">
    <source>
        <dbReference type="ARBA" id="ARBA00023180"/>
    </source>
</evidence>
<keyword evidence="5" id="KW-0723">Serine/threonine-protein kinase</keyword>
<keyword evidence="4" id="KW-1003">Cell membrane</keyword>
<keyword evidence="10 23" id="KW-0732">Signal</keyword>
<sequence length="1010" mass="109510">MATSHRQPHHLLLLCFLSIIFQSSSAKTTSPADILLQTKNTRLIDSTGNQLRNWVPNTNPCSWTGIACDRGGNSSSPSSIDLSGLGISGEFPFGFCGIPTLVNLSLPNNLLEGTLTSSSIQPCSHLLHLNLSSNNLAGPLPDFPTQFPNLLSLDLSINNFTGHIPRSFGYSLPNLRVLNLYGNLLTGNIPSFLCNLTELVDFNLAFNPFTPGPLPSEIGNLTKLRIIWLPFSGLTGQIPESIGMLVNLRNLDLSDNGFTGRIPESIGGLQSIEQIEFYRNRLSGELPHSLGNLTSLLHFDASENGLTGRIPDGLAGLSLLSLGLNDNLLEGGVPTSLASNPSLSQLKLFNNSLSGTLPEELGRASMLELFDVSSNRLEGGLPRDLCFHGRLRSLVAFNNRLSGAIPSTYGTCASLSYVRIQNNSLSGPVPESVWGLPNLYFLEIHNNRLEGPIAPSISGASNLTQLIFSHNRFSGVIPPEICLHTSLSFIDAGDNMISGEIPHCINALHNLEKLELENNQLSGEIPKNVSSWRDLTELNLSGNRFTGSIPGQLGSLPVLTYLDLSGNSLSGEIPPELAELKLNSFNVSLNDLSGRIPAGLDSRLYATSLAGNPKLCSGGSDLKPFVQPCSLSNSPNRSVTRNARTTFYVTAVLLASALALAACLSCLVYRQRRTRAKKNRRASPWKLTSFHRMNGFDEVEIFDSLNEANIIGTGGSGQVYRVRLKTGQTVAVKKLWGGPRKPDTERDFRSEVETLGRVRHGNIVKLLLCCTDGESRILVYEYMENGSLGEALHGEKGGTLDWDQRVKIAIGAAQGLAYLHHDCVPPIIHRDVKSNNILLDAEFCPRVSDFGLARMLQSGDSCNNGGGGCGDRVMSNVAGSCGYIAPEYAYTLKVNEKSDVYSFGVVLLELVTGKRAVDPTFGEGKDIVKWVTDELAMLGGKGGGGGGERELEHIMDARLTTWQYEEMLRVLNVGLMCTAAFPMNRPSMRKVVELLKERRDHVGFLVACEK</sequence>
<dbReference type="PROSITE" id="PS00108">
    <property type="entry name" value="PROTEIN_KINASE_ST"/>
    <property type="match status" value="1"/>
</dbReference>
<dbReference type="Gene3D" id="1.10.510.10">
    <property type="entry name" value="Transferase(Phosphotransferase) domain 1"/>
    <property type="match status" value="1"/>
</dbReference>
<proteinExistence type="inferred from homology"/>
<comment type="catalytic activity">
    <reaction evidence="20">
        <text>L-seryl-[protein] + ATP = O-phospho-L-seryl-[protein] + ADP + H(+)</text>
        <dbReference type="Rhea" id="RHEA:17989"/>
        <dbReference type="Rhea" id="RHEA-COMP:9863"/>
        <dbReference type="Rhea" id="RHEA-COMP:11604"/>
        <dbReference type="ChEBI" id="CHEBI:15378"/>
        <dbReference type="ChEBI" id="CHEBI:29999"/>
        <dbReference type="ChEBI" id="CHEBI:30616"/>
        <dbReference type="ChEBI" id="CHEBI:83421"/>
        <dbReference type="ChEBI" id="CHEBI:456216"/>
        <dbReference type="EC" id="2.7.11.1"/>
    </reaction>
</comment>
<keyword evidence="9 22" id="KW-0812">Transmembrane</keyword>
<evidence type="ECO:0000256" key="1">
    <source>
        <dbReference type="ARBA" id="ARBA00004251"/>
    </source>
</evidence>
<evidence type="ECO:0000256" key="22">
    <source>
        <dbReference type="SAM" id="Phobius"/>
    </source>
</evidence>
<evidence type="ECO:0000313" key="26">
    <source>
        <dbReference type="Proteomes" id="UP001180020"/>
    </source>
</evidence>
<evidence type="ECO:0000256" key="4">
    <source>
        <dbReference type="ARBA" id="ARBA00022475"/>
    </source>
</evidence>
<dbReference type="GO" id="GO:0004674">
    <property type="term" value="F:protein serine/threonine kinase activity"/>
    <property type="evidence" value="ECO:0007669"/>
    <property type="project" value="UniProtKB-KW"/>
</dbReference>
<dbReference type="Pfam" id="PF00069">
    <property type="entry name" value="Pkinase"/>
    <property type="match status" value="1"/>
</dbReference>
<dbReference type="SUPFAM" id="SSF52058">
    <property type="entry name" value="L domain-like"/>
    <property type="match status" value="3"/>
</dbReference>
<protein>
    <recommendedName>
        <fullName evidence="3">non-specific serine/threonine protein kinase</fullName>
        <ecNumber evidence="3">2.7.11.1</ecNumber>
    </recommendedName>
</protein>
<name>A0AAV9DJV2_ACOCL</name>
<gene>
    <name evidence="25" type="primary">HSL2</name>
    <name evidence="25" type="ORF">QJS10_CPB13g00017</name>
</gene>
<evidence type="ECO:0000256" key="3">
    <source>
        <dbReference type="ARBA" id="ARBA00012513"/>
    </source>
</evidence>
<evidence type="ECO:0000313" key="25">
    <source>
        <dbReference type="EMBL" id="KAK1301157.1"/>
    </source>
</evidence>
<evidence type="ECO:0000256" key="14">
    <source>
        <dbReference type="ARBA" id="ARBA00022840"/>
    </source>
</evidence>
<dbReference type="InterPro" id="IPR017441">
    <property type="entry name" value="Protein_kinase_ATP_BS"/>
</dbReference>
<keyword evidence="7" id="KW-0433">Leucine-rich repeat</keyword>
<evidence type="ECO:0000256" key="23">
    <source>
        <dbReference type="SAM" id="SignalP"/>
    </source>
</evidence>
<feature type="binding site" evidence="21">
    <location>
        <position position="734"/>
    </location>
    <ligand>
        <name>ATP</name>
        <dbReference type="ChEBI" id="CHEBI:30616"/>
    </ligand>
</feature>
<dbReference type="InterPro" id="IPR013210">
    <property type="entry name" value="LRR_N_plant-typ"/>
</dbReference>
<evidence type="ECO:0000256" key="11">
    <source>
        <dbReference type="ARBA" id="ARBA00022737"/>
    </source>
</evidence>